<proteinExistence type="predicted"/>
<dbReference type="EMBL" id="BDGG01000006">
    <property type="protein sequence ID" value="GAV00659.1"/>
    <property type="molecule type" value="Genomic_DNA"/>
</dbReference>
<feature type="compositionally biased region" description="Basic and acidic residues" evidence="1">
    <location>
        <begin position="23"/>
        <end position="44"/>
    </location>
</feature>
<accession>A0A1D1VQ31</accession>
<dbReference type="Proteomes" id="UP000186922">
    <property type="component" value="Unassembled WGS sequence"/>
</dbReference>
<sequence>MPELYNMLMAAPKAASSAFMKPVSEDSLDRAPWPTEKHQRDGRAGSHKARKYALEDDVAQEPSDKPIRKRRKTKIKDLDTTEASLEGGRNKDSTPMKRWRVKTVIDTHIEIMEALSASTINT</sequence>
<reference evidence="2 3" key="1">
    <citation type="journal article" date="2016" name="Nat. Commun.">
        <title>Extremotolerant tardigrade genome and improved radiotolerance of human cultured cells by tardigrade-unique protein.</title>
        <authorList>
            <person name="Hashimoto T."/>
            <person name="Horikawa D.D."/>
            <person name="Saito Y."/>
            <person name="Kuwahara H."/>
            <person name="Kozuka-Hata H."/>
            <person name="Shin-I T."/>
            <person name="Minakuchi Y."/>
            <person name="Ohishi K."/>
            <person name="Motoyama A."/>
            <person name="Aizu T."/>
            <person name="Enomoto A."/>
            <person name="Kondo K."/>
            <person name="Tanaka S."/>
            <person name="Hara Y."/>
            <person name="Koshikawa S."/>
            <person name="Sagara H."/>
            <person name="Miura T."/>
            <person name="Yokobori S."/>
            <person name="Miyagawa K."/>
            <person name="Suzuki Y."/>
            <person name="Kubo T."/>
            <person name="Oyama M."/>
            <person name="Kohara Y."/>
            <person name="Fujiyama A."/>
            <person name="Arakawa K."/>
            <person name="Katayama T."/>
            <person name="Toyoda A."/>
            <person name="Kunieda T."/>
        </authorList>
    </citation>
    <scope>NUCLEOTIDE SEQUENCE [LARGE SCALE GENOMIC DNA]</scope>
    <source>
        <strain evidence="2 3">YOKOZUNA-1</strain>
    </source>
</reference>
<dbReference type="AlphaFoldDB" id="A0A1D1VQ31"/>
<comment type="caution">
    <text evidence="2">The sequence shown here is derived from an EMBL/GenBank/DDBJ whole genome shotgun (WGS) entry which is preliminary data.</text>
</comment>
<evidence type="ECO:0000313" key="3">
    <source>
        <dbReference type="Proteomes" id="UP000186922"/>
    </source>
</evidence>
<evidence type="ECO:0000313" key="2">
    <source>
        <dbReference type="EMBL" id="GAV00659.1"/>
    </source>
</evidence>
<organism evidence="2 3">
    <name type="scientific">Ramazzottius varieornatus</name>
    <name type="common">Water bear</name>
    <name type="synonym">Tardigrade</name>
    <dbReference type="NCBI Taxonomy" id="947166"/>
    <lineage>
        <taxon>Eukaryota</taxon>
        <taxon>Metazoa</taxon>
        <taxon>Ecdysozoa</taxon>
        <taxon>Tardigrada</taxon>
        <taxon>Eutardigrada</taxon>
        <taxon>Parachela</taxon>
        <taxon>Hypsibioidea</taxon>
        <taxon>Ramazzottiidae</taxon>
        <taxon>Ramazzottius</taxon>
    </lineage>
</organism>
<protein>
    <submittedName>
        <fullName evidence="2">Uncharacterized protein</fullName>
    </submittedName>
</protein>
<evidence type="ECO:0000256" key="1">
    <source>
        <dbReference type="SAM" id="MobiDB-lite"/>
    </source>
</evidence>
<gene>
    <name evidence="2" type="primary">RvY_11478-1</name>
    <name evidence="2" type="synonym">RvY_11478.1</name>
    <name evidence="2" type="ORF">RvY_11478</name>
</gene>
<keyword evidence="3" id="KW-1185">Reference proteome</keyword>
<name>A0A1D1VQ31_RAMVA</name>
<feature type="region of interest" description="Disordered" evidence="1">
    <location>
        <begin position="15"/>
        <end position="95"/>
    </location>
</feature>